<dbReference type="OrthoDB" id="9804819at2"/>
<dbReference type="Proteomes" id="UP000247744">
    <property type="component" value="Unassembled WGS sequence"/>
</dbReference>
<sequence>MIVIDSLTKRFGSRKALSHVSFTAEDGQVTGLLGPKGAGKSTALRIALGLVRPDAGRVLFDGQPFVRLASPMRTAGAVLNPHSAHSSCRVKDYLLALAATNGLDRQRVGQVLDMVGLQSVTDRRTGSLSLEMGRRLAIAAALLGDPHNLVLDEPLKGLDSAGIKLVKDLCRSFASQGRAVLLSSHMMSEMARIADDLVIIARGRILERTTVARFIGEHSHESIYAVTPQPDQLKAALATAAGIRITRLPPDENCPPDAARFRIQGAPLASTASILAQEGVVLYEFQQEQISLEQAYKDVVHGGRGELQRRPEARL</sequence>
<dbReference type="EMBL" id="QGLL01000009">
    <property type="protein sequence ID" value="PXY81488.1"/>
    <property type="molecule type" value="Genomic_DNA"/>
</dbReference>
<keyword evidence="2" id="KW-0813">Transport</keyword>
<keyword evidence="4 6" id="KW-0067">ATP-binding</keyword>
<dbReference type="Gene3D" id="3.40.50.300">
    <property type="entry name" value="P-loop containing nucleotide triphosphate hydrolases"/>
    <property type="match status" value="1"/>
</dbReference>
<comment type="caution">
    <text evidence="6">The sequence shown here is derived from an EMBL/GenBank/DDBJ whole genome shotgun (WGS) entry which is preliminary data.</text>
</comment>
<name>A0A318LZV5_9BIFI</name>
<dbReference type="InterPro" id="IPR027417">
    <property type="entry name" value="P-loop_NTPase"/>
</dbReference>
<evidence type="ECO:0000313" key="6">
    <source>
        <dbReference type="EMBL" id="PXY81488.1"/>
    </source>
</evidence>
<evidence type="ECO:0000313" key="7">
    <source>
        <dbReference type="Proteomes" id="UP000247744"/>
    </source>
</evidence>
<evidence type="ECO:0000256" key="4">
    <source>
        <dbReference type="ARBA" id="ARBA00022840"/>
    </source>
</evidence>
<dbReference type="InterPro" id="IPR003593">
    <property type="entry name" value="AAA+_ATPase"/>
</dbReference>
<dbReference type="Pfam" id="PF00005">
    <property type="entry name" value="ABC_tran"/>
    <property type="match status" value="1"/>
</dbReference>
<feature type="domain" description="ABC transporter" evidence="5">
    <location>
        <begin position="2"/>
        <end position="227"/>
    </location>
</feature>
<dbReference type="PANTHER" id="PTHR43335">
    <property type="entry name" value="ABC TRANSPORTER, ATP-BINDING PROTEIN"/>
    <property type="match status" value="1"/>
</dbReference>
<dbReference type="RefSeq" id="WP_110452711.1">
    <property type="nucleotide sequence ID" value="NZ_QGLL01000009.1"/>
</dbReference>
<reference evidence="6 7" key="1">
    <citation type="submission" date="2018-05" db="EMBL/GenBank/DDBJ databases">
        <title>Reference genomes for bee gut microbiota database.</title>
        <authorList>
            <person name="Ellegaard K.M."/>
        </authorList>
    </citation>
    <scope>NUCLEOTIDE SEQUENCE [LARGE SCALE GENOMIC DNA]</scope>
    <source>
        <strain evidence="6 7">ESL0200</strain>
    </source>
</reference>
<dbReference type="AlphaFoldDB" id="A0A318LZV5"/>
<dbReference type="InterPro" id="IPR003439">
    <property type="entry name" value="ABC_transporter-like_ATP-bd"/>
</dbReference>
<evidence type="ECO:0000256" key="3">
    <source>
        <dbReference type="ARBA" id="ARBA00022741"/>
    </source>
</evidence>
<dbReference type="PROSITE" id="PS50893">
    <property type="entry name" value="ABC_TRANSPORTER_2"/>
    <property type="match status" value="1"/>
</dbReference>
<organism evidence="6 7">
    <name type="scientific">Bifidobacterium asteroides</name>
    <dbReference type="NCBI Taxonomy" id="1684"/>
    <lineage>
        <taxon>Bacteria</taxon>
        <taxon>Bacillati</taxon>
        <taxon>Actinomycetota</taxon>
        <taxon>Actinomycetes</taxon>
        <taxon>Bifidobacteriales</taxon>
        <taxon>Bifidobacteriaceae</taxon>
        <taxon>Bifidobacterium</taxon>
    </lineage>
</organism>
<dbReference type="PANTHER" id="PTHR43335:SF4">
    <property type="entry name" value="ABC TRANSPORTER, ATP-BINDING PROTEIN"/>
    <property type="match status" value="1"/>
</dbReference>
<protein>
    <submittedName>
        <fullName evidence="6">Multidrug ABC transporter ATP-binding protein</fullName>
    </submittedName>
</protein>
<dbReference type="GO" id="GO:0016887">
    <property type="term" value="F:ATP hydrolysis activity"/>
    <property type="evidence" value="ECO:0007669"/>
    <property type="project" value="InterPro"/>
</dbReference>
<evidence type="ECO:0000259" key="5">
    <source>
        <dbReference type="PROSITE" id="PS50893"/>
    </source>
</evidence>
<evidence type="ECO:0000256" key="1">
    <source>
        <dbReference type="ARBA" id="ARBA00005417"/>
    </source>
</evidence>
<proteinExistence type="inferred from homology"/>
<dbReference type="SUPFAM" id="SSF52540">
    <property type="entry name" value="P-loop containing nucleoside triphosphate hydrolases"/>
    <property type="match status" value="1"/>
</dbReference>
<comment type="similarity">
    <text evidence="1">Belongs to the ABC transporter superfamily.</text>
</comment>
<keyword evidence="3" id="KW-0547">Nucleotide-binding</keyword>
<evidence type="ECO:0000256" key="2">
    <source>
        <dbReference type="ARBA" id="ARBA00022448"/>
    </source>
</evidence>
<dbReference type="SMART" id="SM00382">
    <property type="entry name" value="AAA"/>
    <property type="match status" value="1"/>
</dbReference>
<dbReference type="GO" id="GO:0005524">
    <property type="term" value="F:ATP binding"/>
    <property type="evidence" value="ECO:0007669"/>
    <property type="project" value="UniProtKB-KW"/>
</dbReference>
<accession>A0A318LZV5</accession>
<gene>
    <name evidence="6" type="ORF">DKK75_07030</name>
</gene>